<keyword evidence="9" id="KW-1185">Reference proteome</keyword>
<comment type="subcellular location">
    <subcellularLocation>
        <location evidence="1">Membrane</location>
        <topology evidence="1">Multi-pass membrane protein</topology>
    </subcellularLocation>
</comment>
<feature type="transmembrane region" description="Helical" evidence="6">
    <location>
        <begin position="84"/>
        <end position="102"/>
    </location>
</feature>
<protein>
    <recommendedName>
        <fullName evidence="7">Yip1 domain-containing protein</fullName>
    </recommendedName>
</protein>
<evidence type="ECO:0000313" key="8">
    <source>
        <dbReference type="EMBL" id="OYD08479.1"/>
    </source>
</evidence>
<dbReference type="Proteomes" id="UP000215459">
    <property type="component" value="Unassembled WGS sequence"/>
</dbReference>
<name>A0A235B906_9BACL</name>
<evidence type="ECO:0000259" key="7">
    <source>
        <dbReference type="Pfam" id="PF04893"/>
    </source>
</evidence>
<evidence type="ECO:0000256" key="6">
    <source>
        <dbReference type="SAM" id="Phobius"/>
    </source>
</evidence>
<feature type="transmembrane region" description="Helical" evidence="6">
    <location>
        <begin position="44"/>
        <end position="64"/>
    </location>
</feature>
<organism evidence="8 9">
    <name type="scientific">Paludifilum halophilum</name>
    <dbReference type="NCBI Taxonomy" id="1642702"/>
    <lineage>
        <taxon>Bacteria</taxon>
        <taxon>Bacillati</taxon>
        <taxon>Bacillota</taxon>
        <taxon>Bacilli</taxon>
        <taxon>Bacillales</taxon>
        <taxon>Thermoactinomycetaceae</taxon>
        <taxon>Paludifilum</taxon>
    </lineage>
</organism>
<keyword evidence="3 6" id="KW-1133">Transmembrane helix</keyword>
<comment type="caution">
    <text evidence="8">The sequence shown here is derived from an EMBL/GenBank/DDBJ whole genome shotgun (WGS) entry which is preliminary data.</text>
</comment>
<dbReference type="InterPro" id="IPR006977">
    <property type="entry name" value="Yip1_dom"/>
</dbReference>
<sequence>MQTDPHVTNPKRREGKKPPSLSGMIVEPGRQFERIVESAPVWKPLLAVVFLSMVLSGLSGYAGIQDVSLQMDTPEGVDSGEAESWMMAMGMVGSVVAVLLVGQNP</sequence>
<proteinExistence type="predicted"/>
<reference evidence="8" key="1">
    <citation type="submission" date="2017-07" db="EMBL/GenBank/DDBJ databases">
        <title>The genome sequence of Paludifilum halophilum highlights mechanisms for microbial adaptation to high salt environemnts.</title>
        <authorList>
            <person name="Belbahri L."/>
        </authorList>
    </citation>
    <scope>NUCLEOTIDE SEQUENCE [LARGE SCALE GENOMIC DNA]</scope>
    <source>
        <strain evidence="8">DSM 102817</strain>
    </source>
</reference>
<feature type="region of interest" description="Disordered" evidence="5">
    <location>
        <begin position="1"/>
        <end position="24"/>
    </location>
</feature>
<evidence type="ECO:0000313" key="9">
    <source>
        <dbReference type="Proteomes" id="UP000215459"/>
    </source>
</evidence>
<evidence type="ECO:0000256" key="4">
    <source>
        <dbReference type="ARBA" id="ARBA00023136"/>
    </source>
</evidence>
<evidence type="ECO:0000256" key="1">
    <source>
        <dbReference type="ARBA" id="ARBA00004141"/>
    </source>
</evidence>
<dbReference type="AlphaFoldDB" id="A0A235B906"/>
<dbReference type="RefSeq" id="WP_094263784.1">
    <property type="nucleotide sequence ID" value="NZ_NOWF01000003.1"/>
</dbReference>
<evidence type="ECO:0000256" key="5">
    <source>
        <dbReference type="SAM" id="MobiDB-lite"/>
    </source>
</evidence>
<dbReference type="GO" id="GO:0016020">
    <property type="term" value="C:membrane"/>
    <property type="evidence" value="ECO:0007669"/>
    <property type="project" value="UniProtKB-SubCell"/>
</dbReference>
<keyword evidence="4 6" id="KW-0472">Membrane</keyword>
<keyword evidence="2 6" id="KW-0812">Transmembrane</keyword>
<evidence type="ECO:0000256" key="3">
    <source>
        <dbReference type="ARBA" id="ARBA00022989"/>
    </source>
</evidence>
<gene>
    <name evidence="8" type="ORF">CHM34_06525</name>
</gene>
<evidence type="ECO:0000256" key="2">
    <source>
        <dbReference type="ARBA" id="ARBA00022692"/>
    </source>
</evidence>
<dbReference type="EMBL" id="NOWF01000003">
    <property type="protein sequence ID" value="OYD08479.1"/>
    <property type="molecule type" value="Genomic_DNA"/>
</dbReference>
<accession>A0A235B906</accession>
<dbReference type="OrthoDB" id="2940219at2"/>
<dbReference type="Pfam" id="PF04893">
    <property type="entry name" value="Yip1"/>
    <property type="match status" value="1"/>
</dbReference>
<feature type="domain" description="Yip1" evidence="7">
    <location>
        <begin position="23"/>
        <end position="102"/>
    </location>
</feature>